<name>A0A6P2MMY0_9BURK</name>
<dbReference type="EMBL" id="CABVQC010000025">
    <property type="protein sequence ID" value="VWB83296.1"/>
    <property type="molecule type" value="Genomic_DNA"/>
</dbReference>
<protein>
    <submittedName>
        <fullName evidence="1">Uncharacterized protein</fullName>
    </submittedName>
</protein>
<accession>A0A6P2MMY0</accession>
<evidence type="ECO:0000313" key="2">
    <source>
        <dbReference type="Proteomes" id="UP000494261"/>
    </source>
</evidence>
<sequence length="74" mass="8484">MTIKNEQLNFSEYAYKIDMAGGAGYVIDRRFPLKNGESVTIHVEIDGKESDLEKINVQSIERAIEILRAWLPEE</sequence>
<evidence type="ECO:0000313" key="1">
    <source>
        <dbReference type="EMBL" id="VWB83296.1"/>
    </source>
</evidence>
<dbReference type="AlphaFoldDB" id="A0A6P2MMY0"/>
<gene>
    <name evidence="1" type="ORF">BLA13014_03842</name>
</gene>
<dbReference type="Proteomes" id="UP000494261">
    <property type="component" value="Unassembled WGS sequence"/>
</dbReference>
<dbReference type="RefSeq" id="WP_175023638.1">
    <property type="nucleotide sequence ID" value="NZ_CABVQC010000025.1"/>
</dbReference>
<reference evidence="1 2" key="1">
    <citation type="submission" date="2019-09" db="EMBL/GenBank/DDBJ databases">
        <authorList>
            <person name="Depoorter E."/>
        </authorList>
    </citation>
    <scope>NUCLEOTIDE SEQUENCE [LARGE SCALE GENOMIC DNA]</scope>
    <source>
        <strain evidence="1">LMG 13014</strain>
    </source>
</reference>
<organism evidence="1 2">
    <name type="scientific">Burkholderia aenigmatica</name>
    <dbReference type="NCBI Taxonomy" id="2015348"/>
    <lineage>
        <taxon>Bacteria</taxon>
        <taxon>Pseudomonadati</taxon>
        <taxon>Pseudomonadota</taxon>
        <taxon>Betaproteobacteria</taxon>
        <taxon>Burkholderiales</taxon>
        <taxon>Burkholderiaceae</taxon>
        <taxon>Burkholderia</taxon>
        <taxon>Burkholderia cepacia complex</taxon>
    </lineage>
</organism>
<proteinExistence type="predicted"/>